<keyword evidence="9" id="KW-0472">Membrane</keyword>
<dbReference type="InterPro" id="IPR003594">
    <property type="entry name" value="HATPase_dom"/>
</dbReference>
<evidence type="ECO:0000256" key="6">
    <source>
        <dbReference type="ARBA" id="ARBA00022777"/>
    </source>
</evidence>
<keyword evidence="7" id="KW-0067">ATP-binding</keyword>
<proteinExistence type="predicted"/>
<evidence type="ECO:0000256" key="4">
    <source>
        <dbReference type="ARBA" id="ARBA00022679"/>
    </source>
</evidence>
<comment type="catalytic activity">
    <reaction evidence="1">
        <text>ATP + protein L-histidine = ADP + protein N-phospho-L-histidine.</text>
        <dbReference type="EC" id="2.7.13.3"/>
    </reaction>
</comment>
<dbReference type="KEGG" id="nps:KRR39_06655"/>
<accession>A0A975Y1F1</accession>
<keyword evidence="5" id="KW-0547">Nucleotide-binding</keyword>
<dbReference type="InterPro" id="IPR011712">
    <property type="entry name" value="Sig_transdc_His_kin_sub3_dim/P"/>
</dbReference>
<keyword evidence="8" id="KW-0902">Two-component regulatory system</keyword>
<protein>
    <recommendedName>
        <fullName evidence="2">histidine kinase</fullName>
        <ecNumber evidence="2">2.7.13.3</ecNumber>
    </recommendedName>
</protein>
<evidence type="ECO:0000256" key="2">
    <source>
        <dbReference type="ARBA" id="ARBA00012438"/>
    </source>
</evidence>
<evidence type="ECO:0000256" key="3">
    <source>
        <dbReference type="ARBA" id="ARBA00022553"/>
    </source>
</evidence>
<feature type="transmembrane region" description="Helical" evidence="9">
    <location>
        <begin position="20"/>
        <end position="38"/>
    </location>
</feature>
<evidence type="ECO:0000256" key="9">
    <source>
        <dbReference type="SAM" id="Phobius"/>
    </source>
</evidence>
<keyword evidence="12" id="KW-1185">Reference proteome</keyword>
<gene>
    <name evidence="11" type="ORF">KRR39_06655</name>
</gene>
<dbReference type="GO" id="GO:0016020">
    <property type="term" value="C:membrane"/>
    <property type="evidence" value="ECO:0007669"/>
    <property type="project" value="InterPro"/>
</dbReference>
<keyword evidence="9" id="KW-0812">Transmembrane</keyword>
<feature type="transmembrane region" description="Helical" evidence="9">
    <location>
        <begin position="193"/>
        <end position="216"/>
    </location>
</feature>
<reference evidence="11" key="1">
    <citation type="submission" date="2021-06" db="EMBL/GenBank/DDBJ databases">
        <title>Complete genome sequence of Nocardioides sp. G188.</title>
        <authorList>
            <person name="Im W.-T."/>
        </authorList>
    </citation>
    <scope>NUCLEOTIDE SEQUENCE</scope>
    <source>
        <strain evidence="11">G188</strain>
    </source>
</reference>
<keyword evidence="9" id="KW-1133">Transmembrane helix</keyword>
<dbReference type="GO" id="GO:0046983">
    <property type="term" value="F:protein dimerization activity"/>
    <property type="evidence" value="ECO:0007669"/>
    <property type="project" value="InterPro"/>
</dbReference>
<evidence type="ECO:0000313" key="11">
    <source>
        <dbReference type="EMBL" id="QWZ09440.1"/>
    </source>
</evidence>
<dbReference type="PANTHER" id="PTHR24421">
    <property type="entry name" value="NITRATE/NITRITE SENSOR PROTEIN NARX-RELATED"/>
    <property type="match status" value="1"/>
</dbReference>
<dbReference type="GO" id="GO:0000155">
    <property type="term" value="F:phosphorelay sensor kinase activity"/>
    <property type="evidence" value="ECO:0007669"/>
    <property type="project" value="InterPro"/>
</dbReference>
<dbReference type="EC" id="2.7.13.3" evidence="2"/>
<evidence type="ECO:0000256" key="1">
    <source>
        <dbReference type="ARBA" id="ARBA00000085"/>
    </source>
</evidence>
<evidence type="ECO:0000259" key="10">
    <source>
        <dbReference type="PROSITE" id="PS50109"/>
    </source>
</evidence>
<evidence type="ECO:0000256" key="8">
    <source>
        <dbReference type="ARBA" id="ARBA00023012"/>
    </source>
</evidence>
<dbReference type="Pfam" id="PF02518">
    <property type="entry name" value="HATPase_c"/>
    <property type="match status" value="1"/>
</dbReference>
<dbReference type="SMART" id="SM00387">
    <property type="entry name" value="HATPase_c"/>
    <property type="match status" value="1"/>
</dbReference>
<name>A0A975Y1F1_9ACTN</name>
<feature type="domain" description="Histidine kinase" evidence="10">
    <location>
        <begin position="258"/>
        <end position="436"/>
    </location>
</feature>
<dbReference type="Pfam" id="PF07730">
    <property type="entry name" value="HisKA_3"/>
    <property type="match status" value="1"/>
</dbReference>
<evidence type="ECO:0000313" key="12">
    <source>
        <dbReference type="Proteomes" id="UP000683575"/>
    </source>
</evidence>
<evidence type="ECO:0000256" key="5">
    <source>
        <dbReference type="ARBA" id="ARBA00022741"/>
    </source>
</evidence>
<dbReference type="AlphaFoldDB" id="A0A975Y1F1"/>
<dbReference type="RefSeq" id="WP_216941286.1">
    <property type="nucleotide sequence ID" value="NZ_CP077062.1"/>
</dbReference>
<dbReference type="PANTHER" id="PTHR24421:SF10">
    <property type="entry name" value="NITRATE_NITRITE SENSOR PROTEIN NARQ"/>
    <property type="match status" value="1"/>
</dbReference>
<dbReference type="GO" id="GO:0005524">
    <property type="term" value="F:ATP binding"/>
    <property type="evidence" value="ECO:0007669"/>
    <property type="project" value="UniProtKB-KW"/>
</dbReference>
<evidence type="ECO:0000256" key="7">
    <source>
        <dbReference type="ARBA" id="ARBA00022840"/>
    </source>
</evidence>
<dbReference type="InterPro" id="IPR005467">
    <property type="entry name" value="His_kinase_dom"/>
</dbReference>
<dbReference type="CDD" id="cd16917">
    <property type="entry name" value="HATPase_UhpB-NarQ-NarX-like"/>
    <property type="match status" value="1"/>
</dbReference>
<keyword evidence="3" id="KW-0597">Phosphoprotein</keyword>
<dbReference type="Proteomes" id="UP000683575">
    <property type="component" value="Chromosome"/>
</dbReference>
<keyword evidence="6" id="KW-0418">Kinase</keyword>
<dbReference type="PROSITE" id="PS50109">
    <property type="entry name" value="HIS_KIN"/>
    <property type="match status" value="1"/>
</dbReference>
<dbReference type="EMBL" id="CP077062">
    <property type="protein sequence ID" value="QWZ09440.1"/>
    <property type="molecule type" value="Genomic_DNA"/>
</dbReference>
<dbReference type="InterPro" id="IPR050482">
    <property type="entry name" value="Sensor_HK_TwoCompSys"/>
</dbReference>
<keyword evidence="4" id="KW-0808">Transferase</keyword>
<sequence>MFGKVRQPRSVLARAVRRFVWATLLAMVVLGLGTVMMSRQIAREEALRDAQVSASGIARGLVSPQLDAGFRSGRPEGREPLSTVLERRMRDGAIVHLKIWDATGRVLWSDDTDQVGRRFVLPAAVRELVGTGGSVAELDDSDRPESGGEEPFEGELLEVYVGAHGADGAPFVLETYTSQRRLAVNTQVIFGELVPIGLVALLLFSLVTLPLAVSLARHVDRGHRHRAELLRRSLAAWSHERRRIAGDLHDGVVQDLAAVGYALPSVLASLPPEARQARAIGEELSAVVVESITWLRALMGDLLPTDVDAGLVSSLDALASTTREQGVEVSLDVSASLRLDPETERLVHRVVREGLRNVVKHADARTVEVSVRPYGTKVEVRVADDGRGPDGPAGDADRHVGLELLGGTVREVGGDLTLGGREGGGALLRAVLPPRLSG</sequence>
<organism evidence="11 12">
    <name type="scientific">Nocardioides panacis</name>
    <dbReference type="NCBI Taxonomy" id="2849501"/>
    <lineage>
        <taxon>Bacteria</taxon>
        <taxon>Bacillati</taxon>
        <taxon>Actinomycetota</taxon>
        <taxon>Actinomycetes</taxon>
        <taxon>Propionibacteriales</taxon>
        <taxon>Nocardioidaceae</taxon>
        <taxon>Nocardioides</taxon>
    </lineage>
</organism>